<name>A0A0K2TLQ8_LEPSM</name>
<sequence>MVYRRERSPRRTKCRDCNQDSPSCCILDKIAVFSVQSNLSIIPFGSRWQEVVNKVFAPWSCPNSFHSVP</sequence>
<dbReference type="EMBL" id="HACA01008985">
    <property type="protein sequence ID" value="CDW26346.1"/>
    <property type="molecule type" value="Transcribed_RNA"/>
</dbReference>
<proteinExistence type="predicted"/>
<protein>
    <submittedName>
        <fullName evidence="1">Uncharacterized protein</fullName>
    </submittedName>
</protein>
<reference evidence="1" key="1">
    <citation type="submission" date="2014-05" db="EMBL/GenBank/DDBJ databases">
        <authorList>
            <person name="Chronopoulou M."/>
        </authorList>
    </citation>
    <scope>NUCLEOTIDE SEQUENCE</scope>
    <source>
        <tissue evidence="1">Whole organism</tissue>
    </source>
</reference>
<organism evidence="1">
    <name type="scientific">Lepeophtheirus salmonis</name>
    <name type="common">Salmon louse</name>
    <name type="synonym">Caligus salmonis</name>
    <dbReference type="NCBI Taxonomy" id="72036"/>
    <lineage>
        <taxon>Eukaryota</taxon>
        <taxon>Metazoa</taxon>
        <taxon>Ecdysozoa</taxon>
        <taxon>Arthropoda</taxon>
        <taxon>Crustacea</taxon>
        <taxon>Multicrustacea</taxon>
        <taxon>Hexanauplia</taxon>
        <taxon>Copepoda</taxon>
        <taxon>Siphonostomatoida</taxon>
        <taxon>Caligidae</taxon>
        <taxon>Lepeophtheirus</taxon>
    </lineage>
</organism>
<evidence type="ECO:0000313" key="1">
    <source>
        <dbReference type="EMBL" id="CDW26346.1"/>
    </source>
</evidence>
<dbReference type="AlphaFoldDB" id="A0A0K2TLQ8"/>
<accession>A0A0K2TLQ8</accession>